<evidence type="ECO:0000256" key="6">
    <source>
        <dbReference type="ARBA" id="ARBA00023136"/>
    </source>
</evidence>
<keyword evidence="4 10" id="KW-0812">Transmembrane</keyword>
<dbReference type="GO" id="GO:0004888">
    <property type="term" value="F:transmembrane signaling receptor activity"/>
    <property type="evidence" value="ECO:0007669"/>
    <property type="project" value="InterPro"/>
</dbReference>
<dbReference type="RefSeq" id="WP_090938642.1">
    <property type="nucleotide sequence ID" value="NZ_FOTS01000026.1"/>
</dbReference>
<dbReference type="PROSITE" id="PS50111">
    <property type="entry name" value="CHEMOTAXIS_TRANSDUC_2"/>
    <property type="match status" value="1"/>
</dbReference>
<dbReference type="Pfam" id="PF00015">
    <property type="entry name" value="MCPsignal"/>
    <property type="match status" value="1"/>
</dbReference>
<dbReference type="InterPro" id="IPR004090">
    <property type="entry name" value="Chemotax_Me-accpt_rcpt"/>
</dbReference>
<keyword evidence="6 10" id="KW-0472">Membrane</keyword>
<dbReference type="GO" id="GO:0005886">
    <property type="term" value="C:plasma membrane"/>
    <property type="evidence" value="ECO:0007669"/>
    <property type="project" value="UniProtKB-SubCell"/>
</dbReference>
<keyword evidence="2" id="KW-1003">Cell membrane</keyword>
<dbReference type="STRING" id="1123291.SAMN04490355_102635"/>
<dbReference type="Gene3D" id="3.30.450.20">
    <property type="entry name" value="PAS domain"/>
    <property type="match status" value="1"/>
</dbReference>
<evidence type="ECO:0000313" key="13">
    <source>
        <dbReference type="EMBL" id="SFL93214.1"/>
    </source>
</evidence>
<dbReference type="PRINTS" id="PR00260">
    <property type="entry name" value="CHEMTRNSDUCR"/>
</dbReference>
<keyword evidence="7 9" id="KW-0807">Transducer</keyword>
<dbReference type="InterPro" id="IPR004089">
    <property type="entry name" value="MCPsignal_dom"/>
</dbReference>
<evidence type="ECO:0000256" key="1">
    <source>
        <dbReference type="ARBA" id="ARBA00004651"/>
    </source>
</evidence>
<dbReference type="GO" id="GO:0007165">
    <property type="term" value="P:signal transduction"/>
    <property type="evidence" value="ECO:0007669"/>
    <property type="project" value="UniProtKB-KW"/>
</dbReference>
<dbReference type="Gene3D" id="1.10.287.950">
    <property type="entry name" value="Methyl-accepting chemotaxis protein"/>
    <property type="match status" value="1"/>
</dbReference>
<organism evidence="13 14">
    <name type="scientific">Pelosinus propionicus DSM 13327</name>
    <dbReference type="NCBI Taxonomy" id="1123291"/>
    <lineage>
        <taxon>Bacteria</taxon>
        <taxon>Bacillati</taxon>
        <taxon>Bacillota</taxon>
        <taxon>Negativicutes</taxon>
        <taxon>Selenomonadales</taxon>
        <taxon>Sporomusaceae</taxon>
        <taxon>Pelosinus</taxon>
    </lineage>
</organism>
<dbReference type="PROSITE" id="PS50885">
    <property type="entry name" value="HAMP"/>
    <property type="match status" value="1"/>
</dbReference>
<evidence type="ECO:0000259" key="11">
    <source>
        <dbReference type="PROSITE" id="PS50111"/>
    </source>
</evidence>
<dbReference type="InterPro" id="IPR033479">
    <property type="entry name" value="dCache_1"/>
</dbReference>
<feature type="domain" description="HAMP" evidence="12">
    <location>
        <begin position="349"/>
        <end position="393"/>
    </location>
</feature>
<reference evidence="14" key="1">
    <citation type="submission" date="2016-10" db="EMBL/GenBank/DDBJ databases">
        <authorList>
            <person name="Varghese N."/>
            <person name="Submissions S."/>
        </authorList>
    </citation>
    <scope>NUCLEOTIDE SEQUENCE [LARGE SCALE GENOMIC DNA]</scope>
    <source>
        <strain evidence="14">DSM 13327</strain>
    </source>
</reference>
<dbReference type="CDD" id="cd06225">
    <property type="entry name" value="HAMP"/>
    <property type="match status" value="1"/>
</dbReference>
<evidence type="ECO:0000313" key="14">
    <source>
        <dbReference type="Proteomes" id="UP000199520"/>
    </source>
</evidence>
<dbReference type="OrthoDB" id="597657at2"/>
<evidence type="ECO:0000256" key="3">
    <source>
        <dbReference type="ARBA" id="ARBA00022500"/>
    </source>
</evidence>
<dbReference type="Pfam" id="PF02743">
    <property type="entry name" value="dCache_1"/>
    <property type="match status" value="1"/>
</dbReference>
<dbReference type="Gene3D" id="6.10.340.10">
    <property type="match status" value="1"/>
</dbReference>
<evidence type="ECO:0000259" key="12">
    <source>
        <dbReference type="PROSITE" id="PS50885"/>
    </source>
</evidence>
<dbReference type="InterPro" id="IPR003660">
    <property type="entry name" value="HAMP_dom"/>
</dbReference>
<evidence type="ECO:0000256" key="9">
    <source>
        <dbReference type="PROSITE-ProRule" id="PRU00284"/>
    </source>
</evidence>
<evidence type="ECO:0000256" key="10">
    <source>
        <dbReference type="SAM" id="Phobius"/>
    </source>
</evidence>
<gene>
    <name evidence="13" type="ORF">SAMN04490355_102635</name>
</gene>
<dbReference type="EMBL" id="FOTS01000026">
    <property type="protein sequence ID" value="SFL93214.1"/>
    <property type="molecule type" value="Genomic_DNA"/>
</dbReference>
<sequence>MKNLSFKFKLLAIILPVIIIGLLSLTGVAYWQFHKVIESELTESMVLRTGEAADHMNTWLTGRLGEVRETAASPMVARILMTNPQLDLKREDESIKLIDELLLSRWKFINEAYPNQYAALHIVNSLEPQEYSNPEALSKLTARYYDVKAGVLKTNPWAKGGALEAGERFSRTGGIPYDAIYKPAYSQAYDKNMVLMIAYRKDNQGNVTAGAGASLTIETIQQITQQLKYGEKGYGFLLAQDGTFVVHPNSEWAMKEKISNIDNENIRKLGELIAGGKPGIFRYTDGTDKKIVFYNPIPIAGWTVANVVFEDELFASANKILTMMLLIAVAVIVFMSIVIYLAIGRLFSQLSKFADQVAAGDLTGSLQIDSQDEIGRLAYAFSKTVSTLRGVVNNITDESEKIKRLSRDVADACQDTGKMTEEVATTMQALAQGADQQAAHVSDAANKTKQVGESGKTVTDKCHEMLQVAKRSQDVSSIGLQSVKQTVESMSVFVKHNNSNLQESQLLLAQSSEIGNIIEVITGIAGQTNLLALNAAIEAARAGEAGRGFAVVADEVRKLAEQSGGAAQQIAQLINGIQEQIASITESMNKGSQEITDSMEIAIQAGAHFDDIEKTVGEIIMVVDDVSSAASIMNEEVQYTMADIENAAAITEQTSASTQQVAAAVEEQAAGMQAIVDSTKQLVEISDRLYNLVSEFKVS</sequence>
<comment type="similarity">
    <text evidence="8">Belongs to the methyl-accepting chemotaxis (MCP) protein family.</text>
</comment>
<evidence type="ECO:0000256" key="2">
    <source>
        <dbReference type="ARBA" id="ARBA00022475"/>
    </source>
</evidence>
<protein>
    <submittedName>
        <fullName evidence="13">Methyl-accepting chemotaxis protein</fullName>
    </submittedName>
</protein>
<keyword evidence="14" id="KW-1185">Reference proteome</keyword>
<dbReference type="PANTHER" id="PTHR32089:SF112">
    <property type="entry name" value="LYSOZYME-LIKE PROTEIN-RELATED"/>
    <property type="match status" value="1"/>
</dbReference>
<dbReference type="SMART" id="SM00283">
    <property type="entry name" value="MA"/>
    <property type="match status" value="1"/>
</dbReference>
<evidence type="ECO:0000256" key="5">
    <source>
        <dbReference type="ARBA" id="ARBA00022989"/>
    </source>
</evidence>
<dbReference type="PANTHER" id="PTHR32089">
    <property type="entry name" value="METHYL-ACCEPTING CHEMOTAXIS PROTEIN MCPB"/>
    <property type="match status" value="1"/>
</dbReference>
<dbReference type="CDD" id="cd11386">
    <property type="entry name" value="MCP_signal"/>
    <property type="match status" value="1"/>
</dbReference>
<evidence type="ECO:0000256" key="7">
    <source>
        <dbReference type="ARBA" id="ARBA00023224"/>
    </source>
</evidence>
<accession>A0A1I4LQC5</accession>
<name>A0A1I4LQC5_9FIRM</name>
<evidence type="ECO:0000256" key="4">
    <source>
        <dbReference type="ARBA" id="ARBA00022692"/>
    </source>
</evidence>
<dbReference type="Proteomes" id="UP000199520">
    <property type="component" value="Unassembled WGS sequence"/>
</dbReference>
<proteinExistence type="inferred from homology"/>
<feature type="transmembrane region" description="Helical" evidence="10">
    <location>
        <begin position="12"/>
        <end position="33"/>
    </location>
</feature>
<keyword evidence="3" id="KW-0145">Chemotaxis</keyword>
<dbReference type="SUPFAM" id="SSF58104">
    <property type="entry name" value="Methyl-accepting chemotaxis protein (MCP) signaling domain"/>
    <property type="match status" value="1"/>
</dbReference>
<dbReference type="AlphaFoldDB" id="A0A1I4LQC5"/>
<comment type="subcellular location">
    <subcellularLocation>
        <location evidence="1">Cell membrane</location>
        <topology evidence="1">Multi-pass membrane protein</topology>
    </subcellularLocation>
</comment>
<feature type="transmembrane region" description="Helical" evidence="10">
    <location>
        <begin position="320"/>
        <end position="343"/>
    </location>
</feature>
<dbReference type="CDD" id="cd12912">
    <property type="entry name" value="PDC2_MCP_like"/>
    <property type="match status" value="1"/>
</dbReference>
<feature type="domain" description="Methyl-accepting transducer" evidence="11">
    <location>
        <begin position="412"/>
        <end position="669"/>
    </location>
</feature>
<evidence type="ECO:0000256" key="8">
    <source>
        <dbReference type="ARBA" id="ARBA00029447"/>
    </source>
</evidence>
<dbReference type="GO" id="GO:0006935">
    <property type="term" value="P:chemotaxis"/>
    <property type="evidence" value="ECO:0007669"/>
    <property type="project" value="UniProtKB-KW"/>
</dbReference>
<keyword evidence="5 10" id="KW-1133">Transmembrane helix</keyword>
<dbReference type="SMART" id="SM00304">
    <property type="entry name" value="HAMP"/>
    <property type="match status" value="1"/>
</dbReference>